<dbReference type="InterPro" id="IPR036047">
    <property type="entry name" value="F-box-like_dom_sf"/>
</dbReference>
<protein>
    <recommendedName>
        <fullName evidence="3">F-box domain-containing protein</fullName>
    </recommendedName>
</protein>
<dbReference type="Gene3D" id="1.20.1280.50">
    <property type="match status" value="1"/>
</dbReference>
<sequence>MVPRDPLRILSVECSSAVFEYLSASDVARCEGVSRGWGDFVRRWIVSFGLRLFYQHELDIHALSDPEERLQEYRRQVALRRNLKLGQPSSVRKYESAKSFTVSGKYGVWIKHNEGVFCQDLSPRADGSLHPVRQLDSVDPLASCYLAGHLLTLGANGHLLVRYPLEPRPGQEVRDTLYCLESGRQLWSHDSRFPGYSDDDYAYIPLCVGEKRVYFGTVSSGSRPSRIRAYGLRSGDLLYDAETIAHTATHLGRPDTREYPYGHPLEILKVGKDEVLLAFKPDSKAAEWVATIHLINGADGTLRQGIRIIHAGVPYVALSTNCAEFAIVSHRSHHPIVKIQTFACQNNGEFAASRVDLVDTQTACKAGLLAIDPFADCIVSLVGDRNIPHCAKLVECVDPKVVSSIREQALKAALISPAPFRYLVATDPRQISLPPSSQRARLRRRFPPKAAVNARRMRLRHGHRASLMCNDGDGFDVYTVYLFDFMPKP</sequence>
<dbReference type="InterPro" id="IPR015943">
    <property type="entry name" value="WD40/YVTN_repeat-like_dom_sf"/>
</dbReference>
<accession>A0ABR4LUL1</accession>
<dbReference type="GeneID" id="98150521"/>
<proteinExistence type="predicted"/>
<reference evidence="1 2" key="1">
    <citation type="submission" date="2024-07" db="EMBL/GenBank/DDBJ databases">
        <title>Section-level genome sequencing and comparative genomics of Aspergillus sections Usti and Cavernicolus.</title>
        <authorList>
            <consortium name="Lawrence Berkeley National Laboratory"/>
            <person name="Nybo J.L."/>
            <person name="Vesth T.C."/>
            <person name="Theobald S."/>
            <person name="Frisvad J.C."/>
            <person name="Larsen T.O."/>
            <person name="Kjaerboelling I."/>
            <person name="Rothschild-Mancinelli K."/>
            <person name="Lyhne E.K."/>
            <person name="Kogle M.E."/>
            <person name="Barry K."/>
            <person name="Clum A."/>
            <person name="Na H."/>
            <person name="Ledsgaard L."/>
            <person name="Lin J."/>
            <person name="Lipzen A."/>
            <person name="Kuo A."/>
            <person name="Riley R."/>
            <person name="Mondo S."/>
            <person name="Labutti K."/>
            <person name="Haridas S."/>
            <person name="Pangalinan J."/>
            <person name="Salamov A.A."/>
            <person name="Simmons B.A."/>
            <person name="Magnuson J.K."/>
            <person name="Chen J."/>
            <person name="Drula E."/>
            <person name="Henrissat B."/>
            <person name="Wiebenga A."/>
            <person name="Lubbers R.J."/>
            <person name="Gomes A.C."/>
            <person name="Macurrencykelacurrency M.R."/>
            <person name="Stajich J."/>
            <person name="Grigoriev I.V."/>
            <person name="Mortensen U.H."/>
            <person name="De Vries R.P."/>
            <person name="Baker S.E."/>
            <person name="Andersen M.R."/>
        </authorList>
    </citation>
    <scope>NUCLEOTIDE SEQUENCE [LARGE SCALE GENOMIC DNA]</scope>
    <source>
        <strain evidence="1 2">CBS 449.75</strain>
    </source>
</reference>
<evidence type="ECO:0008006" key="3">
    <source>
        <dbReference type="Google" id="ProtNLM"/>
    </source>
</evidence>
<comment type="caution">
    <text evidence="1">The sequence shown here is derived from an EMBL/GenBank/DDBJ whole genome shotgun (WGS) entry which is preliminary data.</text>
</comment>
<gene>
    <name evidence="1" type="ORF">BJX67DRAFT_77994</name>
</gene>
<evidence type="ECO:0000313" key="1">
    <source>
        <dbReference type="EMBL" id="KAL2867839.1"/>
    </source>
</evidence>
<dbReference type="RefSeq" id="XP_070886818.1">
    <property type="nucleotide sequence ID" value="XM_071035449.1"/>
</dbReference>
<name>A0ABR4LUL1_9EURO</name>
<organism evidence="1 2">
    <name type="scientific">Aspergillus lucknowensis</name>
    <dbReference type="NCBI Taxonomy" id="176173"/>
    <lineage>
        <taxon>Eukaryota</taxon>
        <taxon>Fungi</taxon>
        <taxon>Dikarya</taxon>
        <taxon>Ascomycota</taxon>
        <taxon>Pezizomycotina</taxon>
        <taxon>Eurotiomycetes</taxon>
        <taxon>Eurotiomycetidae</taxon>
        <taxon>Eurotiales</taxon>
        <taxon>Aspergillaceae</taxon>
        <taxon>Aspergillus</taxon>
        <taxon>Aspergillus subgen. Nidulantes</taxon>
    </lineage>
</organism>
<keyword evidence="2" id="KW-1185">Reference proteome</keyword>
<evidence type="ECO:0000313" key="2">
    <source>
        <dbReference type="Proteomes" id="UP001610432"/>
    </source>
</evidence>
<dbReference type="SUPFAM" id="SSF81383">
    <property type="entry name" value="F-box domain"/>
    <property type="match status" value="1"/>
</dbReference>
<dbReference type="EMBL" id="JBFXLQ010000017">
    <property type="protein sequence ID" value="KAL2867839.1"/>
    <property type="molecule type" value="Genomic_DNA"/>
</dbReference>
<dbReference type="Gene3D" id="2.130.10.10">
    <property type="entry name" value="YVTN repeat-like/Quinoprotein amine dehydrogenase"/>
    <property type="match status" value="1"/>
</dbReference>
<dbReference type="Proteomes" id="UP001610432">
    <property type="component" value="Unassembled WGS sequence"/>
</dbReference>